<dbReference type="GO" id="GO:0006508">
    <property type="term" value="P:proteolysis"/>
    <property type="evidence" value="ECO:0007669"/>
    <property type="project" value="UniProtKB-KW"/>
</dbReference>
<comment type="caution">
    <text evidence="9">The sequence shown here is derived from an EMBL/GenBank/DDBJ whole genome shotgun (WGS) entry which is preliminary data.</text>
</comment>
<proteinExistence type="inferred from homology"/>
<dbReference type="SUPFAM" id="SSF50494">
    <property type="entry name" value="Trypsin-like serine proteases"/>
    <property type="match status" value="1"/>
</dbReference>
<dbReference type="AlphaFoldDB" id="A0A2A4JII5"/>
<evidence type="ECO:0000256" key="7">
    <source>
        <dbReference type="SAM" id="SignalP"/>
    </source>
</evidence>
<dbReference type="PANTHER" id="PTHR24256">
    <property type="entry name" value="TRYPTASE-RELATED"/>
    <property type="match status" value="1"/>
</dbReference>
<keyword evidence="3" id="KW-0325">Glycoprotein</keyword>
<keyword evidence="2" id="KW-1015">Disulfide bond</keyword>
<evidence type="ECO:0000256" key="3">
    <source>
        <dbReference type="ARBA" id="ARBA00023180"/>
    </source>
</evidence>
<dbReference type="SMART" id="SM00020">
    <property type="entry name" value="Tryp_SPc"/>
    <property type="match status" value="1"/>
</dbReference>
<name>A0A2A4JII5_HELVI</name>
<feature type="chain" id="PRO_5011997480" description="Peptidase S1 domain-containing protein" evidence="7">
    <location>
        <begin position="21"/>
        <end position="520"/>
    </location>
</feature>
<dbReference type="GO" id="GO:0004252">
    <property type="term" value="F:serine-type endopeptidase activity"/>
    <property type="evidence" value="ECO:0007669"/>
    <property type="project" value="InterPro"/>
</dbReference>
<sequence length="520" mass="57852">MKRFVTNSFIAVTLIATVAAEACDKNKCVKAEECTAYGKLSKAEQDAWQIKYPCASPDDEDYSKLFGYAPISKGDYVCCSKVAQGIKVGSRHPNYFGNQNDDDDPSAEYNDDPNSQSPDSDEHRNKRQNNNGWGSDNGNNNGYQNPNYGYNPPKNYFNTNNNPYVTSSPFFPAHGHGNGGVSTQGQCPVTSFPPKPETGCCGREASDSDRIIDRPKPPSYYDDGPRHRGSDNSYDSPGWPSWKRHDYDGHRRVRRSDTPEVSIGDRIAGGRETELEQFPWTVLLEITFDYGNKRQGFNCGGSLISSKYVLTAGHCVFDQGGKIVDIDIYLAEYDKRTFPKDCKNVLGQGQKCVENIVMKAEHVSLHPQYDDTHLNNDIALIRIQGTAPYTDYIRPICLPTIDIDSPDFSNLRLAVAGWGRNGRYRSDVKQSTIVNLVPQAKCKKFYPSLSRRQMCAAGYTGEDTCKGDSGGPLMTLYGGKYEVVGVVSGKRADAPCGTSVPSLYTNVYHYRDWIRSNMQN</sequence>
<dbReference type="PROSITE" id="PS00134">
    <property type="entry name" value="TRYPSIN_HIS"/>
    <property type="match status" value="1"/>
</dbReference>
<dbReference type="InterPro" id="IPR051487">
    <property type="entry name" value="Ser/Thr_Proteases_Immune/Dev"/>
</dbReference>
<dbReference type="STRING" id="7102.A0A2A4JII5"/>
<reference evidence="9" key="1">
    <citation type="submission" date="2017-09" db="EMBL/GenBank/DDBJ databases">
        <title>Contemporary evolution of a Lepidopteran species, Heliothis virescens, in response to modern agricultural practices.</title>
        <authorList>
            <person name="Fritz M.L."/>
            <person name="Deyonke A.M."/>
            <person name="Papanicolaou A."/>
            <person name="Micinski S."/>
            <person name="Westbrook J."/>
            <person name="Gould F."/>
        </authorList>
    </citation>
    <scope>NUCLEOTIDE SEQUENCE [LARGE SCALE GENOMIC DNA]</scope>
    <source>
        <strain evidence="9">HvINT-</strain>
        <tissue evidence="9">Whole body</tissue>
    </source>
</reference>
<feature type="domain" description="Peptidase S1" evidence="8">
    <location>
        <begin position="267"/>
        <end position="519"/>
    </location>
</feature>
<evidence type="ECO:0000256" key="4">
    <source>
        <dbReference type="ARBA" id="ARBA00024195"/>
    </source>
</evidence>
<protein>
    <recommendedName>
        <fullName evidence="8">Peptidase S1 domain-containing protein</fullName>
    </recommendedName>
</protein>
<dbReference type="InterPro" id="IPR033116">
    <property type="entry name" value="TRYPSIN_SER"/>
</dbReference>
<dbReference type="PRINTS" id="PR00722">
    <property type="entry name" value="CHYMOTRYPSIN"/>
</dbReference>
<gene>
    <name evidence="9" type="ORF">B5V51_2078</name>
</gene>
<accession>A0A2A4JII5</accession>
<evidence type="ECO:0000256" key="5">
    <source>
        <dbReference type="RuleBase" id="RU363034"/>
    </source>
</evidence>
<dbReference type="InterPro" id="IPR009003">
    <property type="entry name" value="Peptidase_S1_PA"/>
</dbReference>
<evidence type="ECO:0000256" key="2">
    <source>
        <dbReference type="ARBA" id="ARBA00023157"/>
    </source>
</evidence>
<dbReference type="FunFam" id="2.40.10.10:FF:000028">
    <property type="entry name" value="Serine protease easter"/>
    <property type="match status" value="1"/>
</dbReference>
<dbReference type="InterPro" id="IPR001314">
    <property type="entry name" value="Peptidase_S1A"/>
</dbReference>
<evidence type="ECO:0000259" key="8">
    <source>
        <dbReference type="PROSITE" id="PS50240"/>
    </source>
</evidence>
<evidence type="ECO:0000313" key="9">
    <source>
        <dbReference type="EMBL" id="PCG71243.1"/>
    </source>
</evidence>
<feature type="compositionally biased region" description="Low complexity" evidence="6">
    <location>
        <begin position="129"/>
        <end position="161"/>
    </location>
</feature>
<dbReference type="EMBL" id="NWSH01001431">
    <property type="protein sequence ID" value="PCG71243.1"/>
    <property type="molecule type" value="Genomic_DNA"/>
</dbReference>
<keyword evidence="1 7" id="KW-0732">Signal</keyword>
<evidence type="ECO:0000256" key="6">
    <source>
        <dbReference type="SAM" id="MobiDB-lite"/>
    </source>
</evidence>
<keyword evidence="5" id="KW-0720">Serine protease</keyword>
<feature type="signal peptide" evidence="7">
    <location>
        <begin position="1"/>
        <end position="20"/>
    </location>
</feature>
<feature type="compositionally biased region" description="Basic and acidic residues" evidence="6">
    <location>
        <begin position="204"/>
        <end position="216"/>
    </location>
</feature>
<dbReference type="InterPro" id="IPR043504">
    <property type="entry name" value="Peptidase_S1_PA_chymotrypsin"/>
</dbReference>
<dbReference type="PROSITE" id="PS00135">
    <property type="entry name" value="TRYPSIN_SER"/>
    <property type="match status" value="1"/>
</dbReference>
<evidence type="ECO:0000256" key="1">
    <source>
        <dbReference type="ARBA" id="ARBA00022729"/>
    </source>
</evidence>
<keyword evidence="5" id="KW-0645">Protease</keyword>
<organism evidence="9">
    <name type="scientific">Heliothis virescens</name>
    <name type="common">Tobacco budworm moth</name>
    <dbReference type="NCBI Taxonomy" id="7102"/>
    <lineage>
        <taxon>Eukaryota</taxon>
        <taxon>Metazoa</taxon>
        <taxon>Ecdysozoa</taxon>
        <taxon>Arthropoda</taxon>
        <taxon>Hexapoda</taxon>
        <taxon>Insecta</taxon>
        <taxon>Pterygota</taxon>
        <taxon>Neoptera</taxon>
        <taxon>Endopterygota</taxon>
        <taxon>Lepidoptera</taxon>
        <taxon>Glossata</taxon>
        <taxon>Ditrysia</taxon>
        <taxon>Noctuoidea</taxon>
        <taxon>Noctuidae</taxon>
        <taxon>Heliothinae</taxon>
        <taxon>Heliothis</taxon>
    </lineage>
</organism>
<keyword evidence="5" id="KW-0378">Hydrolase</keyword>
<feature type="compositionally biased region" description="Acidic residues" evidence="6">
    <location>
        <begin position="100"/>
        <end position="111"/>
    </location>
</feature>
<dbReference type="CDD" id="cd00190">
    <property type="entry name" value="Tryp_SPc"/>
    <property type="match status" value="1"/>
</dbReference>
<feature type="region of interest" description="Disordered" evidence="6">
    <location>
        <begin position="175"/>
        <end position="241"/>
    </location>
</feature>
<dbReference type="Pfam" id="PF00089">
    <property type="entry name" value="Trypsin"/>
    <property type="match status" value="1"/>
</dbReference>
<dbReference type="InterPro" id="IPR001254">
    <property type="entry name" value="Trypsin_dom"/>
</dbReference>
<comment type="similarity">
    <text evidence="4">Belongs to the peptidase S1 family. CLIP subfamily.</text>
</comment>
<dbReference type="PROSITE" id="PS50240">
    <property type="entry name" value="TRYPSIN_DOM"/>
    <property type="match status" value="1"/>
</dbReference>
<dbReference type="Gene3D" id="2.40.10.10">
    <property type="entry name" value="Trypsin-like serine proteases"/>
    <property type="match status" value="1"/>
</dbReference>
<feature type="region of interest" description="Disordered" evidence="6">
    <location>
        <begin position="90"/>
        <end position="161"/>
    </location>
</feature>
<dbReference type="InterPro" id="IPR018114">
    <property type="entry name" value="TRYPSIN_HIS"/>
</dbReference>